<dbReference type="Proteomes" id="UP000075243">
    <property type="component" value="Unassembled WGS sequence"/>
</dbReference>
<sequence>MLCVGYYWPTIQQDSIDCVKKCIPCKQHDNLIHTTLKILHSIVSPWLFVIWC</sequence>
<evidence type="ECO:0000313" key="2">
    <source>
        <dbReference type="Proteomes" id="UP000075243"/>
    </source>
</evidence>
<keyword evidence="2" id="KW-1185">Reference proteome</keyword>
<name>A0A151SFV7_CAJCA</name>
<proteinExistence type="predicted"/>
<evidence type="ECO:0008006" key="3">
    <source>
        <dbReference type="Google" id="ProtNLM"/>
    </source>
</evidence>
<accession>A0A151SFV7</accession>
<reference evidence="1" key="1">
    <citation type="journal article" date="2012" name="Nat. Biotechnol.">
        <title>Draft genome sequence of pigeonpea (Cajanus cajan), an orphan legume crop of resource-poor farmers.</title>
        <authorList>
            <person name="Varshney R.K."/>
            <person name="Chen W."/>
            <person name="Li Y."/>
            <person name="Bharti A.K."/>
            <person name="Saxena R.K."/>
            <person name="Schlueter J.A."/>
            <person name="Donoghue M.T."/>
            <person name="Azam S."/>
            <person name="Fan G."/>
            <person name="Whaley A.M."/>
            <person name="Farmer A.D."/>
            <person name="Sheridan J."/>
            <person name="Iwata A."/>
            <person name="Tuteja R."/>
            <person name="Penmetsa R.V."/>
            <person name="Wu W."/>
            <person name="Upadhyaya H.D."/>
            <person name="Yang S.P."/>
            <person name="Shah T."/>
            <person name="Saxena K.B."/>
            <person name="Michael T."/>
            <person name="McCombie W.R."/>
            <person name="Yang B."/>
            <person name="Zhang G."/>
            <person name="Yang H."/>
            <person name="Wang J."/>
            <person name="Spillane C."/>
            <person name="Cook D.R."/>
            <person name="May G.D."/>
            <person name="Xu X."/>
            <person name="Jackson S.A."/>
        </authorList>
    </citation>
    <scope>NUCLEOTIDE SEQUENCE [LARGE SCALE GENOMIC DNA]</scope>
</reference>
<protein>
    <recommendedName>
        <fullName evidence="3">Integrase zinc-binding domain-containing protein</fullName>
    </recommendedName>
</protein>
<dbReference type="Gramene" id="C.cajan_23796.t">
    <property type="protein sequence ID" value="C.cajan_23796.t.cds1"/>
    <property type="gene ID" value="C.cajan_23796"/>
</dbReference>
<evidence type="ECO:0000313" key="1">
    <source>
        <dbReference type="EMBL" id="KYP53591.1"/>
    </source>
</evidence>
<dbReference type="EMBL" id="KQ483412">
    <property type="protein sequence ID" value="KYP53591.1"/>
    <property type="molecule type" value="Genomic_DNA"/>
</dbReference>
<dbReference type="AlphaFoldDB" id="A0A151SFV7"/>
<organism evidence="1 2">
    <name type="scientific">Cajanus cajan</name>
    <name type="common">Pigeon pea</name>
    <name type="synonym">Cajanus indicus</name>
    <dbReference type="NCBI Taxonomy" id="3821"/>
    <lineage>
        <taxon>Eukaryota</taxon>
        <taxon>Viridiplantae</taxon>
        <taxon>Streptophyta</taxon>
        <taxon>Embryophyta</taxon>
        <taxon>Tracheophyta</taxon>
        <taxon>Spermatophyta</taxon>
        <taxon>Magnoliopsida</taxon>
        <taxon>eudicotyledons</taxon>
        <taxon>Gunneridae</taxon>
        <taxon>Pentapetalae</taxon>
        <taxon>rosids</taxon>
        <taxon>fabids</taxon>
        <taxon>Fabales</taxon>
        <taxon>Fabaceae</taxon>
        <taxon>Papilionoideae</taxon>
        <taxon>50 kb inversion clade</taxon>
        <taxon>NPAAA clade</taxon>
        <taxon>indigoferoid/millettioid clade</taxon>
        <taxon>Phaseoleae</taxon>
        <taxon>Cajanus</taxon>
    </lineage>
</organism>
<gene>
    <name evidence="1" type="ORF">KK1_024485</name>
</gene>